<dbReference type="GO" id="GO:0045227">
    <property type="term" value="P:capsule polysaccharide biosynthetic process"/>
    <property type="evidence" value="ECO:0007669"/>
    <property type="project" value="UniProtKB-UniPathway"/>
</dbReference>
<dbReference type="FunFam" id="3.40.50.300:FF:000527">
    <property type="entry name" value="Tyrosine-protein kinase etk"/>
    <property type="match status" value="1"/>
</dbReference>
<keyword evidence="7" id="KW-0067">ATP-binding</keyword>
<dbReference type="GO" id="GO:0005524">
    <property type="term" value="F:ATP binding"/>
    <property type="evidence" value="ECO:0007669"/>
    <property type="project" value="UniProtKB-KW"/>
</dbReference>
<dbReference type="GO" id="GO:0005886">
    <property type="term" value="C:plasma membrane"/>
    <property type="evidence" value="ECO:0007669"/>
    <property type="project" value="TreeGrafter"/>
</dbReference>
<dbReference type="RefSeq" id="WP_090289640.1">
    <property type="nucleotide sequence ID" value="NZ_FNCK01000003.1"/>
</dbReference>
<dbReference type="UniPathway" id="UPA00934"/>
<keyword evidence="5" id="KW-0547">Nucleotide-binding</keyword>
<dbReference type="InterPro" id="IPR033756">
    <property type="entry name" value="YlxH/NBP35"/>
</dbReference>
<evidence type="ECO:0000256" key="9">
    <source>
        <dbReference type="ARBA" id="ARBA00023137"/>
    </source>
</evidence>
<dbReference type="EC" id="2.7.10.2" evidence="3"/>
<evidence type="ECO:0000256" key="10">
    <source>
        <dbReference type="ARBA" id="ARBA00023169"/>
    </source>
</evidence>
<reference evidence="12 13" key="1">
    <citation type="submission" date="2016-10" db="EMBL/GenBank/DDBJ databases">
        <authorList>
            <person name="de Groot N.N."/>
        </authorList>
    </citation>
    <scope>NUCLEOTIDE SEQUENCE [LARGE SCALE GENOMIC DNA]</scope>
    <source>
        <strain evidence="12 13">ATCC BAA-466</strain>
    </source>
</reference>
<keyword evidence="9" id="KW-0829">Tyrosine-protein kinase</keyword>
<dbReference type="OrthoDB" id="9794577at2"/>
<evidence type="ECO:0000256" key="7">
    <source>
        <dbReference type="ARBA" id="ARBA00022840"/>
    </source>
</evidence>
<name>A0A1G7RZD4_9LACT</name>
<keyword evidence="10" id="KW-0270">Exopolysaccharide synthesis</keyword>
<dbReference type="Proteomes" id="UP000199708">
    <property type="component" value="Unassembled WGS sequence"/>
</dbReference>
<dbReference type="Pfam" id="PF10609">
    <property type="entry name" value="ParA"/>
    <property type="match status" value="1"/>
</dbReference>
<dbReference type="PANTHER" id="PTHR32309:SF13">
    <property type="entry name" value="FERRIC ENTEROBACTIN TRANSPORT PROTEIN FEPE"/>
    <property type="match status" value="1"/>
</dbReference>
<dbReference type="SUPFAM" id="SSF52540">
    <property type="entry name" value="P-loop containing nucleoside triphosphate hydrolases"/>
    <property type="match status" value="1"/>
</dbReference>
<sequence length="251" mass="28126">MFNSRKKKESKLLKDQEIGTSLIAYTSPQSINAEQFRAIRTNIEFAQVDRKLKSLLISSCIPAEGKSTVSANLAIVMAQTEKRVLIVDADMRKPTLHRTFRIDNKEGLSTLIANSEVKFNQVVQHNPDTGLYLLPCGPIPPNPSELLGSARMTAIMHELNQYFDLIIYDTPPITAVADPQILATRVDGVLLVTRYGYVRREEVRQAKEILDNVNANILGYVMNGVPREEGAGYYAYYGYGYGHSNENKDEI</sequence>
<gene>
    <name evidence="12" type="ORF">SAMN05421791_103237</name>
</gene>
<accession>A0A1G7RZD4</accession>
<evidence type="ECO:0000313" key="12">
    <source>
        <dbReference type="EMBL" id="SDG16101.1"/>
    </source>
</evidence>
<comment type="catalytic activity">
    <reaction evidence="11">
        <text>L-tyrosyl-[protein] + ATP = O-phospho-L-tyrosyl-[protein] + ADP + H(+)</text>
        <dbReference type="Rhea" id="RHEA:10596"/>
        <dbReference type="Rhea" id="RHEA-COMP:10136"/>
        <dbReference type="Rhea" id="RHEA-COMP:20101"/>
        <dbReference type="ChEBI" id="CHEBI:15378"/>
        <dbReference type="ChEBI" id="CHEBI:30616"/>
        <dbReference type="ChEBI" id="CHEBI:46858"/>
        <dbReference type="ChEBI" id="CHEBI:61978"/>
        <dbReference type="ChEBI" id="CHEBI:456216"/>
        <dbReference type="EC" id="2.7.10.2"/>
    </reaction>
</comment>
<evidence type="ECO:0000256" key="4">
    <source>
        <dbReference type="ARBA" id="ARBA00022679"/>
    </source>
</evidence>
<proteinExistence type="inferred from homology"/>
<dbReference type="PANTHER" id="PTHR32309">
    <property type="entry name" value="TYROSINE-PROTEIN KINASE"/>
    <property type="match status" value="1"/>
</dbReference>
<evidence type="ECO:0000256" key="5">
    <source>
        <dbReference type="ARBA" id="ARBA00022741"/>
    </source>
</evidence>
<dbReference type="InterPro" id="IPR050445">
    <property type="entry name" value="Bact_polysacc_biosynth/exp"/>
</dbReference>
<evidence type="ECO:0000256" key="11">
    <source>
        <dbReference type="ARBA" id="ARBA00051245"/>
    </source>
</evidence>
<keyword evidence="4" id="KW-0808">Transferase</keyword>
<protein>
    <recommendedName>
        <fullName evidence="3">non-specific protein-tyrosine kinase</fullName>
        <ecNumber evidence="3">2.7.10.2</ecNumber>
    </recommendedName>
</protein>
<dbReference type="AlphaFoldDB" id="A0A1G7RZD4"/>
<comment type="pathway">
    <text evidence="1">Capsule biogenesis; capsule polysaccharide biosynthesis.</text>
</comment>
<dbReference type="STRING" id="120956.SAMN05421791_103237"/>
<keyword evidence="6" id="KW-0418">Kinase</keyword>
<evidence type="ECO:0000256" key="8">
    <source>
        <dbReference type="ARBA" id="ARBA00022903"/>
    </source>
</evidence>
<dbReference type="GO" id="GO:0042802">
    <property type="term" value="F:identical protein binding"/>
    <property type="evidence" value="ECO:0007669"/>
    <property type="project" value="UniProtKB-ARBA"/>
</dbReference>
<keyword evidence="8" id="KW-0972">Capsule biogenesis/degradation</keyword>
<organism evidence="12 13">
    <name type="scientific">Facklamia miroungae</name>
    <dbReference type="NCBI Taxonomy" id="120956"/>
    <lineage>
        <taxon>Bacteria</taxon>
        <taxon>Bacillati</taxon>
        <taxon>Bacillota</taxon>
        <taxon>Bacilli</taxon>
        <taxon>Lactobacillales</taxon>
        <taxon>Aerococcaceae</taxon>
        <taxon>Facklamia</taxon>
    </lineage>
</organism>
<evidence type="ECO:0000256" key="1">
    <source>
        <dbReference type="ARBA" id="ARBA00005132"/>
    </source>
</evidence>
<comment type="similarity">
    <text evidence="2">Belongs to the CpsD/CapB family.</text>
</comment>
<dbReference type="InterPro" id="IPR005702">
    <property type="entry name" value="Wzc-like_C"/>
</dbReference>
<dbReference type="CDD" id="cd05387">
    <property type="entry name" value="BY-kinase"/>
    <property type="match status" value="1"/>
</dbReference>
<evidence type="ECO:0000313" key="13">
    <source>
        <dbReference type="Proteomes" id="UP000199708"/>
    </source>
</evidence>
<evidence type="ECO:0000256" key="6">
    <source>
        <dbReference type="ARBA" id="ARBA00022777"/>
    </source>
</evidence>
<keyword evidence="13" id="KW-1185">Reference proteome</keyword>
<evidence type="ECO:0000256" key="2">
    <source>
        <dbReference type="ARBA" id="ARBA00007316"/>
    </source>
</evidence>
<evidence type="ECO:0000256" key="3">
    <source>
        <dbReference type="ARBA" id="ARBA00011903"/>
    </source>
</evidence>
<dbReference type="InterPro" id="IPR027417">
    <property type="entry name" value="P-loop_NTPase"/>
</dbReference>
<dbReference type="NCBIfam" id="TIGR01007">
    <property type="entry name" value="eps_fam"/>
    <property type="match status" value="1"/>
</dbReference>
<dbReference type="GO" id="GO:0004715">
    <property type="term" value="F:non-membrane spanning protein tyrosine kinase activity"/>
    <property type="evidence" value="ECO:0007669"/>
    <property type="project" value="UniProtKB-EC"/>
</dbReference>
<dbReference type="Gene3D" id="3.40.50.300">
    <property type="entry name" value="P-loop containing nucleotide triphosphate hydrolases"/>
    <property type="match status" value="1"/>
</dbReference>
<dbReference type="EMBL" id="FNCK01000003">
    <property type="protein sequence ID" value="SDG16101.1"/>
    <property type="molecule type" value="Genomic_DNA"/>
</dbReference>